<reference evidence="3 4" key="1">
    <citation type="submission" date="2017-08" db="EMBL/GenBank/DDBJ databases">
        <title>Infants hospitalized years apart are colonized by the same room-sourced microbial strains.</title>
        <authorList>
            <person name="Brooks B."/>
            <person name="Olm M.R."/>
            <person name="Firek B.A."/>
            <person name="Baker R."/>
            <person name="Thomas B.C."/>
            <person name="Morowitz M.J."/>
            <person name="Banfield J.F."/>
        </authorList>
    </citation>
    <scope>NUCLEOTIDE SEQUENCE [LARGE SCALE GENOMIC DNA]</scope>
    <source>
        <strain evidence="3">S2_005_003_R2_47</strain>
    </source>
</reference>
<feature type="transmembrane region" description="Helical" evidence="1">
    <location>
        <begin position="110"/>
        <end position="132"/>
    </location>
</feature>
<dbReference type="InterPro" id="IPR000620">
    <property type="entry name" value="EamA_dom"/>
</dbReference>
<dbReference type="GO" id="GO:0016020">
    <property type="term" value="C:membrane"/>
    <property type="evidence" value="ECO:0007669"/>
    <property type="project" value="InterPro"/>
</dbReference>
<name>A0A2W5L7F7_SPHMC</name>
<gene>
    <name evidence="3" type="ORF">DI569_04750</name>
</gene>
<feature type="transmembrane region" description="Helical" evidence="1">
    <location>
        <begin position="281"/>
        <end position="299"/>
    </location>
</feature>
<dbReference type="SUPFAM" id="SSF103481">
    <property type="entry name" value="Multidrug resistance efflux transporter EmrE"/>
    <property type="match status" value="2"/>
</dbReference>
<proteinExistence type="predicted"/>
<feature type="transmembrane region" description="Helical" evidence="1">
    <location>
        <begin position="165"/>
        <end position="185"/>
    </location>
</feature>
<feature type="transmembrane region" description="Helical" evidence="1">
    <location>
        <begin position="197"/>
        <end position="217"/>
    </location>
</feature>
<dbReference type="AlphaFoldDB" id="A0A2W5L7F7"/>
<dbReference type="PANTHER" id="PTHR22911:SF76">
    <property type="entry name" value="EAMA DOMAIN-CONTAINING PROTEIN"/>
    <property type="match status" value="1"/>
</dbReference>
<keyword evidence="1" id="KW-0812">Transmembrane</keyword>
<feature type="transmembrane region" description="Helical" evidence="1">
    <location>
        <begin position="21"/>
        <end position="43"/>
    </location>
</feature>
<feature type="domain" description="EamA" evidence="2">
    <location>
        <begin position="167"/>
        <end position="297"/>
    </location>
</feature>
<keyword evidence="1" id="KW-0472">Membrane</keyword>
<dbReference type="Proteomes" id="UP000248597">
    <property type="component" value="Unassembled WGS sequence"/>
</dbReference>
<feature type="transmembrane region" description="Helical" evidence="1">
    <location>
        <begin position="55"/>
        <end position="71"/>
    </location>
</feature>
<dbReference type="EMBL" id="QFPJ01000007">
    <property type="protein sequence ID" value="PZQ23408.1"/>
    <property type="molecule type" value="Genomic_DNA"/>
</dbReference>
<organism evidence="3 4">
    <name type="scientific">Sphingopyxis macrogoltabida</name>
    <name type="common">Sphingomonas macrogoltabidus</name>
    <dbReference type="NCBI Taxonomy" id="33050"/>
    <lineage>
        <taxon>Bacteria</taxon>
        <taxon>Pseudomonadati</taxon>
        <taxon>Pseudomonadota</taxon>
        <taxon>Alphaproteobacteria</taxon>
        <taxon>Sphingomonadales</taxon>
        <taxon>Sphingomonadaceae</taxon>
        <taxon>Sphingopyxis</taxon>
    </lineage>
</organism>
<dbReference type="InterPro" id="IPR037185">
    <property type="entry name" value="EmrE-like"/>
</dbReference>
<evidence type="ECO:0000313" key="3">
    <source>
        <dbReference type="EMBL" id="PZQ23408.1"/>
    </source>
</evidence>
<feature type="transmembrane region" description="Helical" evidence="1">
    <location>
        <begin position="229"/>
        <end position="248"/>
    </location>
</feature>
<feature type="transmembrane region" description="Helical" evidence="1">
    <location>
        <begin position="83"/>
        <end position="104"/>
    </location>
</feature>
<comment type="caution">
    <text evidence="3">The sequence shown here is derived from an EMBL/GenBank/DDBJ whole genome shotgun (WGS) entry which is preliminary data.</text>
</comment>
<keyword evidence="1" id="KW-1133">Transmembrane helix</keyword>
<evidence type="ECO:0000313" key="4">
    <source>
        <dbReference type="Proteomes" id="UP000248597"/>
    </source>
</evidence>
<evidence type="ECO:0000256" key="1">
    <source>
        <dbReference type="SAM" id="Phobius"/>
    </source>
</evidence>
<feature type="domain" description="EamA" evidence="2">
    <location>
        <begin position="27"/>
        <end position="155"/>
    </location>
</feature>
<sequence length="307" mass="32766">MTGKDGRLDAGPGSVSHRLPGWGGWPFLALLAGNISLSLGAMLVRLADTGPTASAFWRMALALPFLLFLAWRESGGRVPPRRSIGIAAAAGIFFALDLVAWHIGILQTKVANATLFGNCASLILVLWGIFLARTWPRGWQALAILLAFAGAALLMGQSYELAPAYLVGDMLSLLAGLLYTGYVLLMQRVRGTLESWTALGISSTVCVPILLLTALALGERVMPQDWTPLILLALTSQIIGQGLMTWSLPRFSPLVIGLTLLVQPAVAALAGWLMFDERLGAIDIFGGMMVGAALVLIRLPSRRARPI</sequence>
<dbReference type="Pfam" id="PF00892">
    <property type="entry name" value="EamA"/>
    <property type="match status" value="2"/>
</dbReference>
<accession>A0A2W5L7F7</accession>
<protein>
    <submittedName>
        <fullName evidence="3">EamA family transporter</fullName>
    </submittedName>
</protein>
<dbReference type="PANTHER" id="PTHR22911">
    <property type="entry name" value="ACYL-MALONYL CONDENSING ENZYME-RELATED"/>
    <property type="match status" value="1"/>
</dbReference>
<evidence type="ECO:0000259" key="2">
    <source>
        <dbReference type="Pfam" id="PF00892"/>
    </source>
</evidence>
<feature type="transmembrane region" description="Helical" evidence="1">
    <location>
        <begin position="139"/>
        <end position="159"/>
    </location>
</feature>
<feature type="transmembrane region" description="Helical" evidence="1">
    <location>
        <begin position="255"/>
        <end position="275"/>
    </location>
</feature>